<dbReference type="Proteomes" id="UP000076532">
    <property type="component" value="Unassembled WGS sequence"/>
</dbReference>
<evidence type="ECO:0000313" key="3">
    <source>
        <dbReference type="Proteomes" id="UP000076532"/>
    </source>
</evidence>
<dbReference type="InterPro" id="IPR029052">
    <property type="entry name" value="Metallo-depent_PP-like"/>
</dbReference>
<dbReference type="InterPro" id="IPR008978">
    <property type="entry name" value="HSP20-like_chaperone"/>
</dbReference>
<evidence type="ECO:0000313" key="2">
    <source>
        <dbReference type="EMBL" id="KZP16596.1"/>
    </source>
</evidence>
<reference evidence="2 3" key="1">
    <citation type="journal article" date="2016" name="Mol. Biol. Evol.">
        <title>Comparative Genomics of Early-Diverging Mushroom-Forming Fungi Provides Insights into the Origins of Lignocellulose Decay Capabilities.</title>
        <authorList>
            <person name="Nagy L.G."/>
            <person name="Riley R."/>
            <person name="Tritt A."/>
            <person name="Adam C."/>
            <person name="Daum C."/>
            <person name="Floudas D."/>
            <person name="Sun H."/>
            <person name="Yadav J.S."/>
            <person name="Pangilinan J."/>
            <person name="Larsson K.H."/>
            <person name="Matsuura K."/>
            <person name="Barry K."/>
            <person name="Labutti K."/>
            <person name="Kuo R."/>
            <person name="Ohm R.A."/>
            <person name="Bhattacharya S.S."/>
            <person name="Shirouzu T."/>
            <person name="Yoshinaga Y."/>
            <person name="Martin F.M."/>
            <person name="Grigoriev I.V."/>
            <person name="Hibbett D.S."/>
        </authorList>
    </citation>
    <scope>NUCLEOTIDE SEQUENCE [LARGE SCALE GENOMIC DNA]</scope>
    <source>
        <strain evidence="2 3">CBS 109695</strain>
    </source>
</reference>
<accession>A0A166FAD5</accession>
<dbReference type="PROSITE" id="PS51203">
    <property type="entry name" value="CS"/>
    <property type="match status" value="1"/>
</dbReference>
<dbReference type="SUPFAM" id="SSF56300">
    <property type="entry name" value="Metallo-dependent phosphatases"/>
    <property type="match status" value="1"/>
</dbReference>
<dbReference type="InterPro" id="IPR004843">
    <property type="entry name" value="Calcineurin-like_PHP"/>
</dbReference>
<feature type="domain" description="CS" evidence="1">
    <location>
        <begin position="1"/>
        <end position="92"/>
    </location>
</feature>
<dbReference type="GO" id="GO:0016787">
    <property type="term" value="F:hydrolase activity"/>
    <property type="evidence" value="ECO:0007669"/>
    <property type="project" value="InterPro"/>
</dbReference>
<dbReference type="Pfam" id="PF00149">
    <property type="entry name" value="Metallophos"/>
    <property type="match status" value="1"/>
</dbReference>
<proteinExistence type="predicted"/>
<organism evidence="2 3">
    <name type="scientific">Athelia psychrophila</name>
    <dbReference type="NCBI Taxonomy" id="1759441"/>
    <lineage>
        <taxon>Eukaryota</taxon>
        <taxon>Fungi</taxon>
        <taxon>Dikarya</taxon>
        <taxon>Basidiomycota</taxon>
        <taxon>Agaricomycotina</taxon>
        <taxon>Agaricomycetes</taxon>
        <taxon>Agaricomycetidae</taxon>
        <taxon>Atheliales</taxon>
        <taxon>Atheliaceae</taxon>
        <taxon>Athelia</taxon>
    </lineage>
</organism>
<keyword evidence="3" id="KW-1185">Reference proteome</keyword>
<gene>
    <name evidence="2" type="ORF">FIBSPDRAFT_957843</name>
</gene>
<dbReference type="Gene3D" id="2.60.40.790">
    <property type="match status" value="1"/>
</dbReference>
<dbReference type="SUPFAM" id="SSF49764">
    <property type="entry name" value="HSP20-like chaperones"/>
    <property type="match status" value="1"/>
</dbReference>
<dbReference type="STRING" id="436010.A0A166FAD5"/>
<dbReference type="Pfam" id="PF04969">
    <property type="entry name" value="CS"/>
    <property type="match status" value="1"/>
</dbReference>
<dbReference type="AlphaFoldDB" id="A0A166FAD5"/>
<name>A0A166FAD5_9AGAM</name>
<dbReference type="CDD" id="cd06466">
    <property type="entry name" value="p23_CS_SGT1_like"/>
    <property type="match status" value="1"/>
</dbReference>
<dbReference type="PANTHER" id="PTHR37844:SF2">
    <property type="entry name" value="SER_THR PROTEIN PHOSPHATASE SUPERFAMILY (AFU_ORTHOLOGUE AFUA_1G14840)"/>
    <property type="match status" value="1"/>
</dbReference>
<sequence length="385" mass="43853">MPRLPFQWQQTDQEVVVTLLVKNVSPDKVELDVQKRECHVTITLATGADSMFILDPLFHPVDPERSHHQVLPSRITVYLAKSLHGQRWAYLDDGNQPEHVDPVVEPPPVIEQIPIQIMSDLHLELFFPRREGIGVHPGYHVFDCAPSSRFLALVGDTGLAAHGGLYDFLERTLHKYRHIFYVIGNHEGYSSSYEHTRAELHDFASRMRANRLSDPTLGTFVLLDRTRFDLSDQVTILGCTLWSHIPPSAALVVRQNLRDFQVIKDWTIDTYNQAHVQDIQWLMDECAEIRASEPHRRVIVFTHHAPTKIGTSSPQYEDSPFNSAFSTELSSHPVWAAPITTWVYGHTHHNSDKILNGIRILSNQRGYEGVEANNAGFNPNFVVRV</sequence>
<dbReference type="PANTHER" id="PTHR37844">
    <property type="entry name" value="SER/THR PROTEIN PHOSPHATASE SUPERFAMILY (AFU_ORTHOLOGUE AFUA_1G14840)"/>
    <property type="match status" value="1"/>
</dbReference>
<evidence type="ECO:0000259" key="1">
    <source>
        <dbReference type="PROSITE" id="PS51203"/>
    </source>
</evidence>
<dbReference type="OrthoDB" id="550558at2759"/>
<dbReference type="InterPro" id="IPR007052">
    <property type="entry name" value="CS_dom"/>
</dbReference>
<dbReference type="Gene3D" id="3.60.21.10">
    <property type="match status" value="1"/>
</dbReference>
<dbReference type="EMBL" id="KV417591">
    <property type="protein sequence ID" value="KZP16596.1"/>
    <property type="molecule type" value="Genomic_DNA"/>
</dbReference>
<protein>
    <recommendedName>
        <fullName evidence="1">CS domain-containing protein</fullName>
    </recommendedName>
</protein>